<reference evidence="1 2" key="1">
    <citation type="submission" date="2018-04" db="EMBL/GenBank/DDBJ databases">
        <title>Novel Campyloabacter and Helicobacter Species and Strains.</title>
        <authorList>
            <person name="Mannion A.J."/>
            <person name="Shen Z."/>
            <person name="Fox J.G."/>
        </authorList>
    </citation>
    <scope>NUCLEOTIDE SEQUENCE [LARGE SCALE GENOMIC DNA]</scope>
    <source>
        <strain evidence="1 2">ATCC 700242</strain>
    </source>
</reference>
<dbReference type="EMBL" id="NXLU01000018">
    <property type="protein sequence ID" value="RDU68122.1"/>
    <property type="molecule type" value="Genomic_DNA"/>
</dbReference>
<evidence type="ECO:0000313" key="2">
    <source>
        <dbReference type="Proteomes" id="UP000257067"/>
    </source>
</evidence>
<sequence length="177" mass="20715">MPNLLFLLLYFSSLFVLPNIPSLLLNEVAQSASEDARAYLGEWEGRGERENAEIRRRPLDISLNIPIAGRETLEFTITNSLMFPLFKTYNFQHEQIFFEDEEGGNVGFFGDSQVRPDTLENIFKYKPKNNTKYDDKIMRKAIDRVAPQTKSYNFLMNNCQDFIQRVIQEYHTLSKEK</sequence>
<proteinExistence type="predicted"/>
<protein>
    <submittedName>
        <fullName evidence="1">Uncharacterized protein</fullName>
    </submittedName>
</protein>
<dbReference type="RefSeq" id="WP_104725223.1">
    <property type="nucleotide sequence ID" value="NZ_FZNE01000026.1"/>
</dbReference>
<accession>A0A3D8ISF3</accession>
<comment type="caution">
    <text evidence="1">The sequence shown here is derived from an EMBL/GenBank/DDBJ whole genome shotgun (WGS) entry which is preliminary data.</text>
</comment>
<organism evidence="1 2">
    <name type="scientific">Helicobacter cholecystus</name>
    <dbReference type="NCBI Taxonomy" id="45498"/>
    <lineage>
        <taxon>Bacteria</taxon>
        <taxon>Pseudomonadati</taxon>
        <taxon>Campylobacterota</taxon>
        <taxon>Epsilonproteobacteria</taxon>
        <taxon>Campylobacterales</taxon>
        <taxon>Helicobacteraceae</taxon>
        <taxon>Helicobacter</taxon>
    </lineage>
</organism>
<dbReference type="Proteomes" id="UP000257067">
    <property type="component" value="Unassembled WGS sequence"/>
</dbReference>
<dbReference type="OrthoDB" id="5331758at2"/>
<gene>
    <name evidence="1" type="ORF">CQA62_06675</name>
</gene>
<dbReference type="AlphaFoldDB" id="A0A3D8ISF3"/>
<evidence type="ECO:0000313" key="1">
    <source>
        <dbReference type="EMBL" id="RDU68122.1"/>
    </source>
</evidence>
<keyword evidence="2" id="KW-1185">Reference proteome</keyword>
<name>A0A3D8ISF3_9HELI</name>